<evidence type="ECO:0000313" key="2">
    <source>
        <dbReference type="EMBL" id="PNW71859.1"/>
    </source>
</evidence>
<dbReference type="EMBL" id="CM008977">
    <property type="protein sequence ID" value="PNW71859.1"/>
    <property type="molecule type" value="Genomic_DNA"/>
</dbReference>
<reference evidence="2 3" key="1">
    <citation type="journal article" date="2007" name="Science">
        <title>The Chlamydomonas genome reveals the evolution of key animal and plant functions.</title>
        <authorList>
            <person name="Merchant S.S."/>
            <person name="Prochnik S.E."/>
            <person name="Vallon O."/>
            <person name="Harris E.H."/>
            <person name="Karpowicz S.J."/>
            <person name="Witman G.B."/>
            <person name="Terry A."/>
            <person name="Salamov A."/>
            <person name="Fritz-Laylin L.K."/>
            <person name="Marechal-Drouard L."/>
            <person name="Marshall W.F."/>
            <person name="Qu L.H."/>
            <person name="Nelson D.R."/>
            <person name="Sanderfoot A.A."/>
            <person name="Spalding M.H."/>
            <person name="Kapitonov V.V."/>
            <person name="Ren Q."/>
            <person name="Ferris P."/>
            <person name="Lindquist E."/>
            <person name="Shapiro H."/>
            <person name="Lucas S.M."/>
            <person name="Grimwood J."/>
            <person name="Schmutz J."/>
            <person name="Cardol P."/>
            <person name="Cerutti H."/>
            <person name="Chanfreau G."/>
            <person name="Chen C.L."/>
            <person name="Cognat V."/>
            <person name="Croft M.T."/>
            <person name="Dent R."/>
            <person name="Dutcher S."/>
            <person name="Fernandez E."/>
            <person name="Fukuzawa H."/>
            <person name="Gonzalez-Ballester D."/>
            <person name="Gonzalez-Halphen D."/>
            <person name="Hallmann A."/>
            <person name="Hanikenne M."/>
            <person name="Hippler M."/>
            <person name="Inwood W."/>
            <person name="Jabbari K."/>
            <person name="Kalanon M."/>
            <person name="Kuras R."/>
            <person name="Lefebvre P.A."/>
            <person name="Lemaire S.D."/>
            <person name="Lobanov A.V."/>
            <person name="Lohr M."/>
            <person name="Manuell A."/>
            <person name="Meier I."/>
            <person name="Mets L."/>
            <person name="Mittag M."/>
            <person name="Mittelmeier T."/>
            <person name="Moroney J.V."/>
            <person name="Moseley J."/>
            <person name="Napoli C."/>
            <person name="Nedelcu A.M."/>
            <person name="Niyogi K."/>
            <person name="Novoselov S.V."/>
            <person name="Paulsen I.T."/>
            <person name="Pazour G."/>
            <person name="Purton S."/>
            <person name="Ral J.P."/>
            <person name="Riano-Pachon D.M."/>
            <person name="Riekhof W."/>
            <person name="Rymarquis L."/>
            <person name="Schroda M."/>
            <person name="Stern D."/>
            <person name="Umen J."/>
            <person name="Willows R."/>
            <person name="Wilson N."/>
            <person name="Zimmer S.L."/>
            <person name="Allmer J."/>
            <person name="Balk J."/>
            <person name="Bisova K."/>
            <person name="Chen C.J."/>
            <person name="Elias M."/>
            <person name="Gendler K."/>
            <person name="Hauser C."/>
            <person name="Lamb M.R."/>
            <person name="Ledford H."/>
            <person name="Long J.C."/>
            <person name="Minagawa J."/>
            <person name="Page M.D."/>
            <person name="Pan J."/>
            <person name="Pootakham W."/>
            <person name="Roje S."/>
            <person name="Rose A."/>
            <person name="Stahlberg E."/>
            <person name="Terauchi A.M."/>
            <person name="Yang P."/>
            <person name="Ball S."/>
            <person name="Bowler C."/>
            <person name="Dieckmann C.L."/>
            <person name="Gladyshev V.N."/>
            <person name="Green P."/>
            <person name="Jorgensen R."/>
            <person name="Mayfield S."/>
            <person name="Mueller-Roeber B."/>
            <person name="Rajamani S."/>
            <person name="Sayre R.T."/>
            <person name="Brokstein P."/>
            <person name="Dubchak I."/>
            <person name="Goodstein D."/>
            <person name="Hornick L."/>
            <person name="Huang Y.W."/>
            <person name="Jhaveri J."/>
            <person name="Luo Y."/>
            <person name="Martinez D."/>
            <person name="Ngau W.C."/>
            <person name="Otillar B."/>
            <person name="Poliakov A."/>
            <person name="Porter A."/>
            <person name="Szajkowski L."/>
            <person name="Werner G."/>
            <person name="Zhou K."/>
            <person name="Grigoriev I.V."/>
            <person name="Rokhsar D.S."/>
            <person name="Grossman A.R."/>
        </authorList>
    </citation>
    <scope>NUCLEOTIDE SEQUENCE [LARGE SCALE GENOMIC DNA]</scope>
    <source>
        <strain evidence="3">CC-503</strain>
    </source>
</reference>
<protein>
    <submittedName>
        <fullName evidence="2">Uncharacterized protein</fullName>
    </submittedName>
</protein>
<name>A0A2K3CU94_CHLRE</name>
<organism evidence="2 3">
    <name type="scientific">Chlamydomonas reinhardtii</name>
    <name type="common">Chlamydomonas smithii</name>
    <dbReference type="NCBI Taxonomy" id="3055"/>
    <lineage>
        <taxon>Eukaryota</taxon>
        <taxon>Viridiplantae</taxon>
        <taxon>Chlorophyta</taxon>
        <taxon>core chlorophytes</taxon>
        <taxon>Chlorophyceae</taxon>
        <taxon>CS clade</taxon>
        <taxon>Chlamydomonadales</taxon>
        <taxon>Chlamydomonadaceae</taxon>
        <taxon>Chlamydomonas</taxon>
    </lineage>
</organism>
<dbReference type="RefSeq" id="XP_042915808.1">
    <property type="nucleotide sequence ID" value="XM_043071144.1"/>
</dbReference>
<accession>A0A2K3CU94</accession>
<proteinExistence type="predicted"/>
<dbReference type="GeneID" id="66056632"/>
<feature type="region of interest" description="Disordered" evidence="1">
    <location>
        <begin position="74"/>
        <end position="129"/>
    </location>
</feature>
<dbReference type="InParanoid" id="A0A2K3CU94"/>
<dbReference type="AlphaFoldDB" id="A0A2K3CU94"/>
<dbReference type="Proteomes" id="UP000006906">
    <property type="component" value="Chromosome 16"/>
</dbReference>
<keyword evidence="3" id="KW-1185">Reference proteome</keyword>
<evidence type="ECO:0000313" key="3">
    <source>
        <dbReference type="Proteomes" id="UP000006906"/>
    </source>
</evidence>
<sequence>MTRSCSRQTPPAPGPAAAGPALHQRRGVRATSTPAVPACAAAHASAAHAVRLPGRRLLPWLRHGGYGTHQHGAYPGGSFLAPPQRPAQHPVSQCAWQAAPQHARTRRPHRSGHAEPSGPASKKIAPLRR</sequence>
<feature type="region of interest" description="Disordered" evidence="1">
    <location>
        <begin position="1"/>
        <end position="34"/>
    </location>
</feature>
<evidence type="ECO:0000256" key="1">
    <source>
        <dbReference type="SAM" id="MobiDB-lite"/>
    </source>
</evidence>
<gene>
    <name evidence="2" type="ORF">CHLRE_16g670151v5</name>
</gene>
<dbReference type="KEGG" id="cre:CHLRE_16g670151v5"/>
<dbReference type="Gramene" id="PNW71859">
    <property type="protein sequence ID" value="PNW71859"/>
    <property type="gene ID" value="CHLRE_16g670151v5"/>
</dbReference>